<dbReference type="EMBL" id="JAOAOG010000019">
    <property type="protein sequence ID" value="KAJ6254521.1"/>
    <property type="molecule type" value="Genomic_DNA"/>
</dbReference>
<evidence type="ECO:0000313" key="3">
    <source>
        <dbReference type="Proteomes" id="UP001150062"/>
    </source>
</evidence>
<keyword evidence="3" id="KW-1185">Reference proteome</keyword>
<reference evidence="2" key="1">
    <citation type="submission" date="2022-08" db="EMBL/GenBank/DDBJ databases">
        <title>Novel sulfate-reducing endosymbionts in the free-living metamonad Anaeramoeba.</title>
        <authorList>
            <person name="Jerlstrom-Hultqvist J."/>
            <person name="Cepicka I."/>
            <person name="Gallot-Lavallee L."/>
            <person name="Salas-Leiva D."/>
            <person name="Curtis B.A."/>
            <person name="Zahonova K."/>
            <person name="Pipaliya S."/>
            <person name="Dacks J."/>
            <person name="Roger A.J."/>
        </authorList>
    </citation>
    <scope>NUCLEOTIDE SEQUENCE</scope>
    <source>
        <strain evidence="2">Schooner1</strain>
    </source>
</reference>
<name>A0ABQ8ZCC7_9EUKA</name>
<proteinExistence type="predicted"/>
<comment type="caution">
    <text evidence="2">The sequence shown here is derived from an EMBL/GenBank/DDBJ whole genome shotgun (WGS) entry which is preliminary data.</text>
</comment>
<evidence type="ECO:0000256" key="1">
    <source>
        <dbReference type="SAM" id="MobiDB-lite"/>
    </source>
</evidence>
<sequence>MFKEENEKTVSVRQSRKNRRRDRSQKQNKYRRSCSPGYRIETIKLLKTYAKEDVNGQIMDTFDELANCQNIETFLMYYYTDFSFGKEKEALSDEEDYKIMSDKI</sequence>
<accession>A0ABQ8ZCC7</accession>
<dbReference type="Proteomes" id="UP001150062">
    <property type="component" value="Unassembled WGS sequence"/>
</dbReference>
<evidence type="ECO:0000313" key="2">
    <source>
        <dbReference type="EMBL" id="KAJ6254521.1"/>
    </source>
</evidence>
<protein>
    <submittedName>
        <fullName evidence="2">Uncharacterized protein</fullName>
    </submittedName>
</protein>
<organism evidence="2 3">
    <name type="scientific">Anaeramoeba flamelloides</name>
    <dbReference type="NCBI Taxonomy" id="1746091"/>
    <lineage>
        <taxon>Eukaryota</taxon>
        <taxon>Metamonada</taxon>
        <taxon>Anaeramoebidae</taxon>
        <taxon>Anaeramoeba</taxon>
    </lineage>
</organism>
<feature type="compositionally biased region" description="Basic residues" evidence="1">
    <location>
        <begin position="14"/>
        <end position="32"/>
    </location>
</feature>
<feature type="region of interest" description="Disordered" evidence="1">
    <location>
        <begin position="1"/>
        <end position="34"/>
    </location>
</feature>
<gene>
    <name evidence="2" type="ORF">M0813_12346</name>
</gene>
<feature type="compositionally biased region" description="Basic and acidic residues" evidence="1">
    <location>
        <begin position="1"/>
        <end position="10"/>
    </location>
</feature>